<accession>A0A7D5PC60</accession>
<keyword evidence="1" id="KW-0812">Transmembrane</keyword>
<dbReference type="RefSeq" id="WP_179908934.1">
    <property type="nucleotide sequence ID" value="NZ_CP058910.1"/>
</dbReference>
<dbReference type="KEGG" id="hrr:HZS55_17930"/>
<name>A0A7D5PC60_9EURY</name>
<evidence type="ECO:0000313" key="3">
    <source>
        <dbReference type="Proteomes" id="UP000509667"/>
    </source>
</evidence>
<gene>
    <name evidence="2" type="ORF">HZS55_17930</name>
</gene>
<organism evidence="2 3">
    <name type="scientific">Halosimplex rubrum</name>
    <dbReference type="NCBI Taxonomy" id="869889"/>
    <lineage>
        <taxon>Archaea</taxon>
        <taxon>Methanobacteriati</taxon>
        <taxon>Methanobacteriota</taxon>
        <taxon>Stenosarchaea group</taxon>
        <taxon>Halobacteria</taxon>
        <taxon>Halobacteriales</taxon>
        <taxon>Haloarculaceae</taxon>
        <taxon>Halosimplex</taxon>
    </lineage>
</organism>
<dbReference type="GeneID" id="56079783"/>
<evidence type="ECO:0000256" key="1">
    <source>
        <dbReference type="SAM" id="Phobius"/>
    </source>
</evidence>
<dbReference type="EMBL" id="CP058910">
    <property type="protein sequence ID" value="QLH79059.1"/>
    <property type="molecule type" value="Genomic_DNA"/>
</dbReference>
<protein>
    <submittedName>
        <fullName evidence="2">Uncharacterized protein</fullName>
    </submittedName>
</protein>
<dbReference type="Proteomes" id="UP000509667">
    <property type="component" value="Chromosome"/>
</dbReference>
<feature type="transmembrane region" description="Helical" evidence="1">
    <location>
        <begin position="45"/>
        <end position="64"/>
    </location>
</feature>
<proteinExistence type="predicted"/>
<dbReference type="AlphaFoldDB" id="A0A7D5PC60"/>
<keyword evidence="3" id="KW-1185">Reference proteome</keyword>
<keyword evidence="1" id="KW-0472">Membrane</keyword>
<sequence>MPGKASSSPIGRAVGVGAALLAVALFVLDRTTDLAVPYGYDTDSTLLFAVGAVVAVAAIAVTVARYQSS</sequence>
<reference evidence="2 3" key="1">
    <citation type="submission" date="2020-07" db="EMBL/GenBank/DDBJ databases">
        <title>Halosimplex pelagicum sp. nov. and Halosimplex rubrum sp. nov., isolated from salted brown alga Laminaria, and emended description of the genus Halosimplex.</title>
        <authorList>
            <person name="Cui H."/>
        </authorList>
    </citation>
    <scope>NUCLEOTIDE SEQUENCE [LARGE SCALE GENOMIC DNA]</scope>
    <source>
        <strain evidence="2 3">R27</strain>
    </source>
</reference>
<evidence type="ECO:0000313" key="2">
    <source>
        <dbReference type="EMBL" id="QLH79059.1"/>
    </source>
</evidence>
<keyword evidence="1" id="KW-1133">Transmembrane helix</keyword>